<feature type="chain" id="PRO_5004243006" evidence="2">
    <location>
        <begin position="24"/>
        <end position="67"/>
    </location>
</feature>
<keyword evidence="1" id="KW-1133">Transmembrane helix</keyword>
<gene>
    <name evidence="3" type="ORF">GSTENG00021048001</name>
</gene>
<reference evidence="3" key="2">
    <citation type="submission" date="2004-02" db="EMBL/GenBank/DDBJ databases">
        <authorList>
            <consortium name="Genoscope"/>
            <consortium name="Whitehead Institute Centre for Genome Research"/>
        </authorList>
    </citation>
    <scope>NUCLEOTIDE SEQUENCE</scope>
</reference>
<dbReference type="AlphaFoldDB" id="Q4SBB5"/>
<dbReference type="KEGG" id="tng:GSTEN00021048G001"/>
<feature type="signal peptide" evidence="2">
    <location>
        <begin position="1"/>
        <end position="23"/>
    </location>
</feature>
<reference evidence="3" key="1">
    <citation type="journal article" date="2004" name="Nature">
        <title>Genome duplication in the teleost fish Tetraodon nigroviridis reveals the early vertebrate proto-karyotype.</title>
        <authorList>
            <person name="Jaillon O."/>
            <person name="Aury J.-M."/>
            <person name="Brunet F."/>
            <person name="Petit J.-L."/>
            <person name="Stange-Thomann N."/>
            <person name="Mauceli E."/>
            <person name="Bouneau L."/>
            <person name="Fischer C."/>
            <person name="Ozouf-Costaz C."/>
            <person name="Bernot A."/>
            <person name="Nicaud S."/>
            <person name="Jaffe D."/>
            <person name="Fisher S."/>
            <person name="Lutfalla G."/>
            <person name="Dossat C."/>
            <person name="Segurens B."/>
            <person name="Dasilva C."/>
            <person name="Salanoubat M."/>
            <person name="Levy M."/>
            <person name="Boudet N."/>
            <person name="Castellano S."/>
            <person name="Anthouard V."/>
            <person name="Jubin C."/>
            <person name="Castelli V."/>
            <person name="Katinka M."/>
            <person name="Vacherie B."/>
            <person name="Biemont C."/>
            <person name="Skalli Z."/>
            <person name="Cattolico L."/>
            <person name="Poulain J."/>
            <person name="De Berardinis V."/>
            <person name="Cruaud C."/>
            <person name="Duprat S."/>
            <person name="Brottier P."/>
            <person name="Coutanceau J.-P."/>
            <person name="Gouzy J."/>
            <person name="Parra G."/>
            <person name="Lardier G."/>
            <person name="Chapple C."/>
            <person name="McKernan K.J."/>
            <person name="McEwan P."/>
            <person name="Bosak S."/>
            <person name="Kellis M."/>
            <person name="Volff J.-N."/>
            <person name="Guigo R."/>
            <person name="Zody M.C."/>
            <person name="Mesirov J."/>
            <person name="Lindblad-Toh K."/>
            <person name="Birren B."/>
            <person name="Nusbaum C."/>
            <person name="Kahn D."/>
            <person name="Robinson-Rechavi M."/>
            <person name="Laudet V."/>
            <person name="Schachter V."/>
            <person name="Quetier F."/>
            <person name="Saurin W."/>
            <person name="Scarpelli C."/>
            <person name="Wincker P."/>
            <person name="Lander E.S."/>
            <person name="Weissenbach J."/>
            <person name="Roest Crollius H."/>
        </authorList>
    </citation>
    <scope>NUCLEOTIDE SEQUENCE [LARGE SCALE GENOMIC DNA]</scope>
</reference>
<organism evidence="3">
    <name type="scientific">Tetraodon nigroviridis</name>
    <name type="common">Spotted green pufferfish</name>
    <name type="synonym">Chelonodon nigroviridis</name>
    <dbReference type="NCBI Taxonomy" id="99883"/>
    <lineage>
        <taxon>Eukaryota</taxon>
        <taxon>Metazoa</taxon>
        <taxon>Chordata</taxon>
        <taxon>Craniata</taxon>
        <taxon>Vertebrata</taxon>
        <taxon>Euteleostomi</taxon>
        <taxon>Actinopterygii</taxon>
        <taxon>Neopterygii</taxon>
        <taxon>Teleostei</taxon>
        <taxon>Neoteleostei</taxon>
        <taxon>Acanthomorphata</taxon>
        <taxon>Eupercaria</taxon>
        <taxon>Tetraodontiformes</taxon>
        <taxon>Tetradontoidea</taxon>
        <taxon>Tetraodontidae</taxon>
        <taxon>Tetraodon</taxon>
    </lineage>
</organism>
<evidence type="ECO:0000256" key="2">
    <source>
        <dbReference type="SAM" id="SignalP"/>
    </source>
</evidence>
<protein>
    <submittedName>
        <fullName evidence="3">(spotted green pufferfish) hypothetical protein</fullName>
    </submittedName>
</protein>
<name>Q4SBB5_TETNG</name>
<sequence>MEAVKFVALLLLVVAVQVFGALGISSDEEDGEVWMVQNWKVKSAVLDLSFIILSPFFLTFETSVMQK</sequence>
<feature type="transmembrane region" description="Helical" evidence="1">
    <location>
        <begin position="44"/>
        <end position="64"/>
    </location>
</feature>
<dbReference type="EMBL" id="CAAE01014676">
    <property type="protein sequence ID" value="CAG02067.1"/>
    <property type="molecule type" value="Genomic_DNA"/>
</dbReference>
<comment type="caution">
    <text evidence="3">The sequence shown here is derived from an EMBL/GenBank/DDBJ whole genome shotgun (WGS) entry which is preliminary data.</text>
</comment>
<proteinExistence type="predicted"/>
<keyword evidence="2" id="KW-0732">Signal</keyword>
<keyword evidence="1" id="KW-0812">Transmembrane</keyword>
<evidence type="ECO:0000313" key="3">
    <source>
        <dbReference type="EMBL" id="CAG02067.1"/>
    </source>
</evidence>
<accession>Q4SBB5</accession>
<keyword evidence="1" id="KW-0472">Membrane</keyword>
<evidence type="ECO:0000256" key="1">
    <source>
        <dbReference type="SAM" id="Phobius"/>
    </source>
</evidence>